<protein>
    <recommendedName>
        <fullName evidence="4">Endonuclease/exonuclease/phosphatase domain-containing protein</fullName>
    </recommendedName>
</protein>
<organism evidence="2 3">
    <name type="scientific">Hemibagrus guttatus</name>
    <dbReference type="NCBI Taxonomy" id="175788"/>
    <lineage>
        <taxon>Eukaryota</taxon>
        <taxon>Metazoa</taxon>
        <taxon>Chordata</taxon>
        <taxon>Craniata</taxon>
        <taxon>Vertebrata</taxon>
        <taxon>Euteleostomi</taxon>
        <taxon>Actinopterygii</taxon>
        <taxon>Neopterygii</taxon>
        <taxon>Teleostei</taxon>
        <taxon>Ostariophysi</taxon>
        <taxon>Siluriformes</taxon>
        <taxon>Bagridae</taxon>
        <taxon>Hemibagrus</taxon>
    </lineage>
</organism>
<dbReference type="Proteomes" id="UP001274896">
    <property type="component" value="Unassembled WGS sequence"/>
</dbReference>
<reference evidence="2" key="1">
    <citation type="submission" date="2023-06" db="EMBL/GenBank/DDBJ databases">
        <title>Male Hemibagrus guttatus genome.</title>
        <authorList>
            <person name="Bian C."/>
        </authorList>
    </citation>
    <scope>NUCLEOTIDE SEQUENCE</scope>
    <source>
        <strain evidence="2">Male_cb2023</strain>
        <tissue evidence="2">Muscle</tissue>
    </source>
</reference>
<gene>
    <name evidence="2" type="ORF">QTP70_032475</name>
</gene>
<evidence type="ECO:0000313" key="3">
    <source>
        <dbReference type="Proteomes" id="UP001274896"/>
    </source>
</evidence>
<feature type="compositionally biased region" description="Basic and acidic residues" evidence="1">
    <location>
        <begin position="574"/>
        <end position="621"/>
    </location>
</feature>
<sequence length="629" mass="73471">MGEGQKTLTHSEGEGQKTGTGSSVDLSLEEEQEEEQGEEPSPHYSLEQTRQLEKTVSQIKENLSLQEVELTELKEMVLSNLHPNQSHHYLKDQLSLIKTELNTTVLELKVELKKVQEDKDTLRTELNNMRRAPSQGSDNKHPERAAKGTQSQSGATQTSRGQATSHAAPKLTSRTIKPSTTATKHHNTPRPLTEPPKPLTESHNSDGKTVYIPPSDSPYYDEEIFPQLHTETCSFQAQGNVLICGDLNARTGALPDLNTEDGNYFIFGQHYPRNLTDLPHHNFDSQVNKNGQDLLQLCESLGLYTRRLFRQFSLLTNTDTLPFLLGERKESCILAGQYVSASHKLRDSCSVKSVRMRMQCADTPFCYACYSVTSQAAGAFRIGIRGEMNRVCSAEIEFWITAALEELKDEIDEEIQWNCDQLRKEWLEREQHQNRVMCILMQMTPFRRDWSIKNILKIDTSWKYGDDQLDKWMTADGRRGQDDEAQFWAVRRTEKSRKKSMKNMDQDLKLKEKQREIERLQIVERALREEIKNFEEEQEGKRKQEERERSLMKMCKSAAQRRRREKEQEEESSDREMKEQEEIRKEEEQKRAFEEKRKEKDRRKKLEEKRERGRRERESSRKRGRRRRE</sequence>
<keyword evidence="3" id="KW-1185">Reference proteome</keyword>
<dbReference type="Gene3D" id="3.60.10.10">
    <property type="entry name" value="Endonuclease/exonuclease/phosphatase"/>
    <property type="match status" value="1"/>
</dbReference>
<feature type="region of interest" description="Disordered" evidence="1">
    <location>
        <begin position="1"/>
        <end position="50"/>
    </location>
</feature>
<feature type="compositionally biased region" description="Polar residues" evidence="1">
    <location>
        <begin position="148"/>
        <end position="165"/>
    </location>
</feature>
<feature type="region of interest" description="Disordered" evidence="1">
    <location>
        <begin position="121"/>
        <end position="218"/>
    </location>
</feature>
<name>A0AAE0R0W5_9TELE</name>
<evidence type="ECO:0000256" key="1">
    <source>
        <dbReference type="SAM" id="MobiDB-lite"/>
    </source>
</evidence>
<feature type="region of interest" description="Disordered" evidence="1">
    <location>
        <begin position="535"/>
        <end position="629"/>
    </location>
</feature>
<feature type="compositionally biased region" description="Acidic residues" evidence="1">
    <location>
        <begin position="27"/>
        <end position="38"/>
    </location>
</feature>
<evidence type="ECO:0008006" key="4">
    <source>
        <dbReference type="Google" id="ProtNLM"/>
    </source>
</evidence>
<evidence type="ECO:0000313" key="2">
    <source>
        <dbReference type="EMBL" id="KAK3538156.1"/>
    </source>
</evidence>
<feature type="compositionally biased region" description="Basic and acidic residues" evidence="1">
    <location>
        <begin position="535"/>
        <end position="551"/>
    </location>
</feature>
<accession>A0AAE0R0W5</accession>
<dbReference type="AlphaFoldDB" id="A0AAE0R0W5"/>
<proteinExistence type="predicted"/>
<comment type="caution">
    <text evidence="2">The sequence shown here is derived from an EMBL/GenBank/DDBJ whole genome shotgun (WGS) entry which is preliminary data.</text>
</comment>
<dbReference type="InterPro" id="IPR036691">
    <property type="entry name" value="Endo/exonu/phosph_ase_sf"/>
</dbReference>
<feature type="compositionally biased region" description="Polar residues" evidence="1">
    <location>
        <begin position="172"/>
        <end position="182"/>
    </location>
</feature>
<dbReference type="EMBL" id="JAUCMX010000008">
    <property type="protein sequence ID" value="KAK3538156.1"/>
    <property type="molecule type" value="Genomic_DNA"/>
</dbReference>